<dbReference type="OrthoDB" id="44918at2759"/>
<accession>A0A6G0TDR5</accession>
<dbReference type="GO" id="GO:0005737">
    <property type="term" value="C:cytoplasm"/>
    <property type="evidence" value="ECO:0007669"/>
    <property type="project" value="TreeGrafter"/>
</dbReference>
<dbReference type="InterPro" id="IPR025286">
    <property type="entry name" value="MOFRL_assoc_dom"/>
</dbReference>
<dbReference type="PANTHER" id="PTHR12227">
    <property type="entry name" value="GLYCERATE KINASE"/>
    <property type="match status" value="1"/>
</dbReference>
<keyword evidence="3" id="KW-1185">Reference proteome</keyword>
<gene>
    <name evidence="2" type="ORF">AGLY_010502</name>
</gene>
<comment type="caution">
    <text evidence="2">The sequence shown here is derived from an EMBL/GenBank/DDBJ whole genome shotgun (WGS) entry which is preliminary data.</text>
</comment>
<evidence type="ECO:0000313" key="2">
    <source>
        <dbReference type="EMBL" id="KAE9531296.1"/>
    </source>
</evidence>
<dbReference type="Gene3D" id="3.40.1480.10">
    <property type="entry name" value="MOFRL domain"/>
    <property type="match status" value="1"/>
</dbReference>
<name>A0A6G0TDR5_APHGL</name>
<dbReference type="SUPFAM" id="SSF82544">
    <property type="entry name" value="GckA/TtuD-like"/>
    <property type="match status" value="1"/>
</dbReference>
<dbReference type="GO" id="GO:0008887">
    <property type="term" value="F:glycerate kinase activity"/>
    <property type="evidence" value="ECO:0007669"/>
    <property type="project" value="InterPro"/>
</dbReference>
<reference evidence="2 3" key="1">
    <citation type="submission" date="2019-08" db="EMBL/GenBank/DDBJ databases">
        <title>The genome of the soybean aphid Biotype 1, its phylome, world population structure and adaptation to the North American continent.</title>
        <authorList>
            <person name="Giordano R."/>
            <person name="Donthu R.K."/>
            <person name="Hernandez A.G."/>
            <person name="Wright C.L."/>
            <person name="Zimin A.V."/>
        </authorList>
    </citation>
    <scope>NUCLEOTIDE SEQUENCE [LARGE SCALE GENOMIC DNA]</scope>
    <source>
        <tissue evidence="2">Whole aphids</tissue>
    </source>
</reference>
<dbReference type="Proteomes" id="UP000475862">
    <property type="component" value="Unassembled WGS sequence"/>
</dbReference>
<dbReference type="AlphaFoldDB" id="A0A6G0TDR5"/>
<dbReference type="InterPro" id="IPR039760">
    <property type="entry name" value="MOFRL_protein"/>
</dbReference>
<dbReference type="EMBL" id="VYZN01000041">
    <property type="protein sequence ID" value="KAE9531296.1"/>
    <property type="molecule type" value="Genomic_DNA"/>
</dbReference>
<evidence type="ECO:0000259" key="1">
    <source>
        <dbReference type="Pfam" id="PF13660"/>
    </source>
</evidence>
<dbReference type="PANTHER" id="PTHR12227:SF0">
    <property type="entry name" value="GLYCERATE KINASE"/>
    <property type="match status" value="1"/>
</dbReference>
<protein>
    <recommendedName>
        <fullName evidence="1">MOFRL-associated domain-containing protein</fullName>
    </recommendedName>
</protein>
<feature type="domain" description="MOFRL-associated" evidence="1">
    <location>
        <begin position="18"/>
        <end position="254"/>
    </location>
</feature>
<dbReference type="Gene3D" id="3.40.50.10180">
    <property type="entry name" value="Glycerate kinase, MOFRL-like N-terminal domain"/>
    <property type="match status" value="1"/>
</dbReference>
<dbReference type="Pfam" id="PF13660">
    <property type="entry name" value="DUF4147"/>
    <property type="match status" value="1"/>
</dbReference>
<organism evidence="2 3">
    <name type="scientific">Aphis glycines</name>
    <name type="common">Soybean aphid</name>
    <dbReference type="NCBI Taxonomy" id="307491"/>
    <lineage>
        <taxon>Eukaryota</taxon>
        <taxon>Metazoa</taxon>
        <taxon>Ecdysozoa</taxon>
        <taxon>Arthropoda</taxon>
        <taxon>Hexapoda</taxon>
        <taxon>Insecta</taxon>
        <taxon>Pterygota</taxon>
        <taxon>Neoptera</taxon>
        <taxon>Paraneoptera</taxon>
        <taxon>Hemiptera</taxon>
        <taxon>Sternorrhyncha</taxon>
        <taxon>Aphidomorpha</taxon>
        <taxon>Aphidoidea</taxon>
        <taxon>Aphididae</taxon>
        <taxon>Aphidini</taxon>
        <taxon>Aphis</taxon>
        <taxon>Aphis</taxon>
    </lineage>
</organism>
<sequence length="411" mass="42902">MSGLDEADRLKDMKKYAVKVFQECVRAVSPRTIVRNAVRFDSKNLYVDGAAYRVPGDVYAIGFGKAVLDMALEVESALGDRLKEAVVSVPVGTRRPPPSSRVCVLEAARNNAPDGRSVANTERMVAGTASRLSAGDLLVVLVSGGGSALLCSPTVPLPDKVLATRLLSAAGASIEQLNAVRKALSRVKGGRLIGWVRPECPVVSLVLSDVVGDPLTAIASGPTVPNDDPDGLPLEIVDRFGLRDAMPATVVEALLGNESFAGGGALFDRVHNHVIGNNAVALGAGVRFAGRDFKAVLLTDRLCGDVALVSAFYADLVEYVCHLYADGPAADDAERKSRLKTASSSIVGGGVDVENLARSAVEASSEGRGLCVLSGGEPTVVVRGAAWAAGTRSWRSGWPWTWPGGRTSGST</sequence>
<dbReference type="InterPro" id="IPR037035">
    <property type="entry name" value="GK-like_C_sf"/>
</dbReference>
<dbReference type="InterPro" id="IPR038614">
    <property type="entry name" value="GK_N_sf"/>
</dbReference>
<proteinExistence type="predicted"/>
<evidence type="ECO:0000313" key="3">
    <source>
        <dbReference type="Proteomes" id="UP000475862"/>
    </source>
</evidence>